<keyword evidence="1" id="KW-1133">Transmembrane helix</keyword>
<dbReference type="GeneID" id="98174414"/>
<protein>
    <submittedName>
        <fullName evidence="2">Uncharacterized protein</fullName>
    </submittedName>
</protein>
<dbReference type="RefSeq" id="XP_070915192.1">
    <property type="nucleotide sequence ID" value="XM_071059091.1"/>
</dbReference>
<keyword evidence="1" id="KW-0472">Membrane</keyword>
<evidence type="ECO:0000313" key="2">
    <source>
        <dbReference type="EMBL" id="GAB1313460.1"/>
    </source>
</evidence>
<sequence length="587" mass="65538">MSSLTIWEKRGFNTLTILLSAIVSLFLGSLLGLLGSMLRWSLLAWEEHTPLDVDMILGMPSPSGSLRLIWHHIINRGRQWTRTTSAVALYLFLNLLGRLSIAALGLAYSLNEISDVEYPIMAPNWSSQAWYNMTNNVERLLDSRGIRNWNAYAMIALASVPFRFGCRDLPSCNVRNIGGRGLDLTVEGGTVTYSYFLKEYRNSNELTSTDTVLHSSANCTVRKIAANVVYENGEEVGTLYASMDVEPSNLEFLRVARAICMTISNLVGSQVWAALDQAEPDHSEACSTSCKRLPSAADLDRYLNLLTDVSYFIDFYINERTVYSCEGTFYECTTCLRDQDGRPGHQTLLFNHYQPPGSSFGATQLLRFGAVEEVTVPYPDRNGHTASTSQRGLVDIRAYPSAPFGSFVIQFLDSLYTVSINETRETTEMRLVGERYAAHLAARLPILTVMGAEMRLPRVAKEAGATARPRITVVLEVRWDRVAGVLSAIMVGQVTAIVVTVLHCRKFILHDHDSFLPIARLLHTAMEHAQGRSVDTAAKIASQIQNGKGVAATESRRMRYGTRNRDGVYEVDLWDDVENNFPEARYR</sequence>
<keyword evidence="3" id="KW-1185">Reference proteome</keyword>
<dbReference type="Proteomes" id="UP001628179">
    <property type="component" value="Unassembled WGS sequence"/>
</dbReference>
<evidence type="ECO:0000313" key="3">
    <source>
        <dbReference type="Proteomes" id="UP001628179"/>
    </source>
</evidence>
<proteinExistence type="predicted"/>
<feature type="transmembrane region" description="Helical" evidence="1">
    <location>
        <begin position="12"/>
        <end position="35"/>
    </location>
</feature>
<comment type="caution">
    <text evidence="2">The sequence shown here is derived from an EMBL/GenBank/DDBJ whole genome shotgun (WGS) entry which is preliminary data.</text>
</comment>
<reference evidence="2 3" key="1">
    <citation type="submission" date="2024-09" db="EMBL/GenBank/DDBJ databases">
        <title>Itraconazole resistance in Madurella fahalii resulting from another homologue of gene encoding cytochrome P450 14-alpha sterol demethylase (CYP51).</title>
        <authorList>
            <person name="Yoshioka I."/>
            <person name="Fahal A.H."/>
            <person name="Kaneko S."/>
            <person name="Yaguchi T."/>
        </authorList>
    </citation>
    <scope>NUCLEOTIDE SEQUENCE [LARGE SCALE GENOMIC DNA]</scope>
    <source>
        <strain evidence="2 3">IFM 68171</strain>
    </source>
</reference>
<gene>
    <name evidence="2" type="ORF">MFIFM68171_03670</name>
</gene>
<evidence type="ECO:0000256" key="1">
    <source>
        <dbReference type="SAM" id="Phobius"/>
    </source>
</evidence>
<keyword evidence="1" id="KW-0812">Transmembrane</keyword>
<accession>A0ABQ0G6S7</accession>
<dbReference type="EMBL" id="BAAFSV010000002">
    <property type="protein sequence ID" value="GAB1313460.1"/>
    <property type="molecule type" value="Genomic_DNA"/>
</dbReference>
<feature type="transmembrane region" description="Helical" evidence="1">
    <location>
        <begin position="86"/>
        <end position="110"/>
    </location>
</feature>
<name>A0ABQ0G6S7_9PEZI</name>
<organism evidence="2 3">
    <name type="scientific">Madurella fahalii</name>
    <dbReference type="NCBI Taxonomy" id="1157608"/>
    <lineage>
        <taxon>Eukaryota</taxon>
        <taxon>Fungi</taxon>
        <taxon>Dikarya</taxon>
        <taxon>Ascomycota</taxon>
        <taxon>Pezizomycotina</taxon>
        <taxon>Sordariomycetes</taxon>
        <taxon>Sordariomycetidae</taxon>
        <taxon>Sordariales</taxon>
        <taxon>Sordariales incertae sedis</taxon>
        <taxon>Madurella</taxon>
    </lineage>
</organism>